<accession>A0AA87ZZA4</accession>
<evidence type="ECO:0000313" key="2">
    <source>
        <dbReference type="EMBL" id="GMN45123.1"/>
    </source>
</evidence>
<feature type="region of interest" description="Disordered" evidence="1">
    <location>
        <begin position="75"/>
        <end position="103"/>
    </location>
</feature>
<comment type="caution">
    <text evidence="2">The sequence shown here is derived from an EMBL/GenBank/DDBJ whole genome shotgun (WGS) entry which is preliminary data.</text>
</comment>
<dbReference type="Proteomes" id="UP001187192">
    <property type="component" value="Unassembled WGS sequence"/>
</dbReference>
<feature type="region of interest" description="Disordered" evidence="1">
    <location>
        <begin position="1"/>
        <end position="20"/>
    </location>
</feature>
<proteinExistence type="predicted"/>
<dbReference type="AlphaFoldDB" id="A0AA87ZZA4"/>
<organism evidence="2 3">
    <name type="scientific">Ficus carica</name>
    <name type="common">Common fig</name>
    <dbReference type="NCBI Taxonomy" id="3494"/>
    <lineage>
        <taxon>Eukaryota</taxon>
        <taxon>Viridiplantae</taxon>
        <taxon>Streptophyta</taxon>
        <taxon>Embryophyta</taxon>
        <taxon>Tracheophyta</taxon>
        <taxon>Spermatophyta</taxon>
        <taxon>Magnoliopsida</taxon>
        <taxon>eudicotyledons</taxon>
        <taxon>Gunneridae</taxon>
        <taxon>Pentapetalae</taxon>
        <taxon>rosids</taxon>
        <taxon>fabids</taxon>
        <taxon>Rosales</taxon>
        <taxon>Moraceae</taxon>
        <taxon>Ficeae</taxon>
        <taxon>Ficus</taxon>
    </lineage>
</organism>
<reference evidence="2" key="1">
    <citation type="submission" date="2023-07" db="EMBL/GenBank/DDBJ databases">
        <title>draft genome sequence of fig (Ficus carica).</title>
        <authorList>
            <person name="Takahashi T."/>
            <person name="Nishimura K."/>
        </authorList>
    </citation>
    <scope>NUCLEOTIDE SEQUENCE</scope>
</reference>
<name>A0AA87ZZA4_FICCA</name>
<gene>
    <name evidence="2" type="ORF">TIFTF001_014332</name>
</gene>
<protein>
    <submittedName>
        <fullName evidence="2">Uncharacterized protein</fullName>
    </submittedName>
</protein>
<evidence type="ECO:0000313" key="3">
    <source>
        <dbReference type="Proteomes" id="UP001187192"/>
    </source>
</evidence>
<sequence>MLRGLATPDRVSPRRKHPQRYSWWGSHQEVAQTGEDFASSSIMEFHPRVTTADEGGISRRRRSLPATCASLITKFVGANDDHDDDSDGDPKQRETQEERDPRG</sequence>
<evidence type="ECO:0000256" key="1">
    <source>
        <dbReference type="SAM" id="MobiDB-lite"/>
    </source>
</evidence>
<keyword evidence="3" id="KW-1185">Reference proteome</keyword>
<feature type="compositionally biased region" description="Basic and acidic residues" evidence="1">
    <location>
        <begin position="88"/>
        <end position="103"/>
    </location>
</feature>
<dbReference type="EMBL" id="BTGU01000019">
    <property type="protein sequence ID" value="GMN45123.1"/>
    <property type="molecule type" value="Genomic_DNA"/>
</dbReference>